<feature type="transmembrane region" description="Helical" evidence="2">
    <location>
        <begin position="34"/>
        <end position="59"/>
    </location>
</feature>
<keyword evidence="2" id="KW-1133">Transmembrane helix</keyword>
<proteinExistence type="predicted"/>
<protein>
    <recommendedName>
        <fullName evidence="5">DUF4386 family protein</fullName>
    </recommendedName>
</protein>
<organism evidence="3 4">
    <name type="scientific">Nocardioides aestuarii</name>
    <dbReference type="NCBI Taxonomy" id="252231"/>
    <lineage>
        <taxon>Bacteria</taxon>
        <taxon>Bacillati</taxon>
        <taxon>Actinomycetota</taxon>
        <taxon>Actinomycetes</taxon>
        <taxon>Propionibacteriales</taxon>
        <taxon>Nocardioidaceae</taxon>
        <taxon>Nocardioides</taxon>
    </lineage>
</organism>
<feature type="transmembrane region" description="Helical" evidence="2">
    <location>
        <begin position="79"/>
        <end position="102"/>
    </location>
</feature>
<dbReference type="RefSeq" id="WP_343917272.1">
    <property type="nucleotide sequence ID" value="NZ_BAAAJT010000002.1"/>
</dbReference>
<keyword evidence="2" id="KW-0812">Transmembrane</keyword>
<feature type="region of interest" description="Disordered" evidence="1">
    <location>
        <begin position="1"/>
        <end position="27"/>
    </location>
</feature>
<gene>
    <name evidence="3" type="ORF">ACFSDE_08305</name>
</gene>
<reference evidence="4" key="1">
    <citation type="journal article" date="2019" name="Int. J. Syst. Evol. Microbiol.">
        <title>The Global Catalogue of Microorganisms (GCM) 10K type strain sequencing project: providing services to taxonomists for standard genome sequencing and annotation.</title>
        <authorList>
            <consortium name="The Broad Institute Genomics Platform"/>
            <consortium name="The Broad Institute Genome Sequencing Center for Infectious Disease"/>
            <person name="Wu L."/>
            <person name="Ma J."/>
        </authorList>
    </citation>
    <scope>NUCLEOTIDE SEQUENCE [LARGE SCALE GENOMIC DNA]</scope>
    <source>
        <strain evidence="4">CGMCC 1.12477</strain>
    </source>
</reference>
<keyword evidence="2" id="KW-0472">Membrane</keyword>
<feature type="transmembrane region" description="Helical" evidence="2">
    <location>
        <begin position="114"/>
        <end position="133"/>
    </location>
</feature>
<comment type="caution">
    <text evidence="3">The sequence shown here is derived from an EMBL/GenBank/DDBJ whole genome shotgun (WGS) entry which is preliminary data.</text>
</comment>
<feature type="transmembrane region" description="Helical" evidence="2">
    <location>
        <begin position="219"/>
        <end position="236"/>
    </location>
</feature>
<dbReference type="Proteomes" id="UP001597351">
    <property type="component" value="Unassembled WGS sequence"/>
</dbReference>
<sequence>MTTHVTTQVSSSHPVRDDHTDRTAPPAVRRHRGWALAGVGAGLCGIGTITTSGMVNAVYDPALVDDPAGITARLAEQVPTMYAFHTFTTLGAVLLVVFAAGLHRRLASTLPGSALPVVALAGLLGTAVVSVLGSGLDTEFMMGIPIEGAVQDANAAMYNHWIGTIPWLWTLAGLSGVATYVAGRRGSVPRWIGRTGLVLGGLTLLLGISPLQYMAGMTGPLWLLVTAIGFAAGDRAHRRA</sequence>
<feature type="transmembrane region" description="Helical" evidence="2">
    <location>
        <begin position="165"/>
        <end position="183"/>
    </location>
</feature>
<dbReference type="EMBL" id="JBHUGD010000003">
    <property type="protein sequence ID" value="MFD1946791.1"/>
    <property type="molecule type" value="Genomic_DNA"/>
</dbReference>
<feature type="transmembrane region" description="Helical" evidence="2">
    <location>
        <begin position="195"/>
        <end position="213"/>
    </location>
</feature>
<accession>A0ABW4TLL1</accession>
<keyword evidence="4" id="KW-1185">Reference proteome</keyword>
<evidence type="ECO:0000256" key="1">
    <source>
        <dbReference type="SAM" id="MobiDB-lite"/>
    </source>
</evidence>
<name>A0ABW4TLL1_9ACTN</name>
<evidence type="ECO:0008006" key="5">
    <source>
        <dbReference type="Google" id="ProtNLM"/>
    </source>
</evidence>
<evidence type="ECO:0000313" key="3">
    <source>
        <dbReference type="EMBL" id="MFD1946791.1"/>
    </source>
</evidence>
<evidence type="ECO:0000256" key="2">
    <source>
        <dbReference type="SAM" id="Phobius"/>
    </source>
</evidence>
<feature type="compositionally biased region" description="Low complexity" evidence="1">
    <location>
        <begin position="1"/>
        <end position="13"/>
    </location>
</feature>
<evidence type="ECO:0000313" key="4">
    <source>
        <dbReference type="Proteomes" id="UP001597351"/>
    </source>
</evidence>